<comment type="caution">
    <text evidence="1">The sequence shown here is derived from an EMBL/GenBank/DDBJ whole genome shotgun (WGS) entry which is preliminary data.</text>
</comment>
<sequence>QRQTGVASTLMDRCVFSVEDETQEWPSGGPKENSLPIYIMEASTKLRIKTGGSARFYAEYVDGL</sequence>
<reference evidence="1" key="1">
    <citation type="journal article" date="2014" name="Front. Microbiol.">
        <title>High frequency of phylogenetically diverse reductive dehalogenase-homologous genes in deep subseafloor sedimentary metagenomes.</title>
        <authorList>
            <person name="Kawai M."/>
            <person name="Futagami T."/>
            <person name="Toyoda A."/>
            <person name="Takaki Y."/>
            <person name="Nishi S."/>
            <person name="Hori S."/>
            <person name="Arai W."/>
            <person name="Tsubouchi T."/>
            <person name="Morono Y."/>
            <person name="Uchiyama I."/>
            <person name="Ito T."/>
            <person name="Fujiyama A."/>
            <person name="Inagaki F."/>
            <person name="Takami H."/>
        </authorList>
    </citation>
    <scope>NUCLEOTIDE SEQUENCE</scope>
    <source>
        <strain evidence="1">Expedition CK06-06</strain>
    </source>
</reference>
<protein>
    <submittedName>
        <fullName evidence="1">Uncharacterized protein</fullName>
    </submittedName>
</protein>
<organism evidence="1">
    <name type="scientific">marine sediment metagenome</name>
    <dbReference type="NCBI Taxonomy" id="412755"/>
    <lineage>
        <taxon>unclassified sequences</taxon>
        <taxon>metagenomes</taxon>
        <taxon>ecological metagenomes</taxon>
    </lineage>
</organism>
<dbReference type="AlphaFoldDB" id="X1TPC0"/>
<accession>X1TPC0</accession>
<evidence type="ECO:0000313" key="1">
    <source>
        <dbReference type="EMBL" id="GAI93216.1"/>
    </source>
</evidence>
<feature type="non-terminal residue" evidence="1">
    <location>
        <position position="1"/>
    </location>
</feature>
<gene>
    <name evidence="1" type="ORF">S12H4_34735</name>
</gene>
<proteinExistence type="predicted"/>
<name>X1TPC0_9ZZZZ</name>
<dbReference type="EMBL" id="BARW01020573">
    <property type="protein sequence ID" value="GAI93216.1"/>
    <property type="molecule type" value="Genomic_DNA"/>
</dbReference>